<dbReference type="SMART" id="SM01003">
    <property type="entry name" value="AlaDh_PNT_N"/>
    <property type="match status" value="1"/>
</dbReference>
<evidence type="ECO:0000256" key="6">
    <source>
        <dbReference type="ARBA" id="ARBA00023027"/>
    </source>
</evidence>
<gene>
    <name evidence="10" type="ORF">IAA66_08045</name>
</gene>
<protein>
    <recommendedName>
        <fullName evidence="2">proton-translocating NAD(P)(+) transhydrogenase</fullName>
        <ecNumber evidence="2">7.1.1.1</ecNumber>
    </recommendedName>
</protein>
<reference evidence="10" key="2">
    <citation type="journal article" date="2021" name="PeerJ">
        <title>Extensive microbial diversity within the chicken gut microbiome revealed by metagenomics and culture.</title>
        <authorList>
            <person name="Gilroy R."/>
            <person name="Ravi A."/>
            <person name="Getino M."/>
            <person name="Pursley I."/>
            <person name="Horton D.L."/>
            <person name="Alikhan N.F."/>
            <person name="Baker D."/>
            <person name="Gharbi K."/>
            <person name="Hall N."/>
            <person name="Watson M."/>
            <person name="Adriaenssens E.M."/>
            <person name="Foster-Nyarko E."/>
            <person name="Jarju S."/>
            <person name="Secka A."/>
            <person name="Antonio M."/>
            <person name="Oren A."/>
            <person name="Chaudhuri R.R."/>
            <person name="La Ragione R."/>
            <person name="Hildebrand F."/>
            <person name="Pallen M.J."/>
        </authorList>
    </citation>
    <scope>NUCLEOTIDE SEQUENCE</scope>
    <source>
        <strain evidence="10">ChiHile30-977</strain>
    </source>
</reference>
<dbReference type="GO" id="GO:0005886">
    <property type="term" value="C:plasma membrane"/>
    <property type="evidence" value="ECO:0007669"/>
    <property type="project" value="TreeGrafter"/>
</dbReference>
<sequence length="385" mass="41226">MLIGIPKEIMHGERRVSAIPETVAKLVKDGAEVWVEKNAGEGAFFHDNQYVQAGAKIVDDVAVIYEKADVILKVKEPQFNHEKNLHEVDMMHAGQVLITFIHPASPVNHDMVRAMAKKGVVGLTLDGVPRITRAQSMDALTSMSTCAGYKGILLAANELPKFIPQIFSAVGMIKPINALIVGVGVGGLQALATAKRLGAVVYAADIRPAASEQAKSLGAKVIELGVPPEAAIGEGGYALPLSDEWLEKERAVLAAELPKMDIVFLSALVPSRIAPILITEDMVKAMKPGAAIVDISIDQGGNCEITPPGEVEVKHNVTLIGIKNIPGMLPESSSWMFAQNIYNLTKYLTKDGKIVLDRNDDIVKGILTTIDGEIVHQGAREAMGL</sequence>
<proteinExistence type="predicted"/>
<evidence type="ECO:0000256" key="2">
    <source>
        <dbReference type="ARBA" id="ARBA00012943"/>
    </source>
</evidence>
<dbReference type="InterPro" id="IPR007698">
    <property type="entry name" value="AlaDH/PNT_NAD(H)-bd"/>
</dbReference>
<dbReference type="PANTHER" id="PTHR10160:SF19">
    <property type="entry name" value="PROTON-TRANSLOCATING NAD(P)(+) TRANSHYDROGENASE"/>
    <property type="match status" value="1"/>
</dbReference>
<dbReference type="Gene3D" id="3.40.50.720">
    <property type="entry name" value="NAD(P)-binding Rossmann-like Domain"/>
    <property type="match status" value="2"/>
</dbReference>
<evidence type="ECO:0000256" key="4">
    <source>
        <dbReference type="ARBA" id="ARBA00022857"/>
    </source>
</evidence>
<name>A0A9D1CIV3_9FIRM</name>
<keyword evidence="3" id="KW-0547">Nucleotide-binding</keyword>
<organism evidence="10 11">
    <name type="scientific">Candidatus Avichristensenella intestinipullorum</name>
    <dbReference type="NCBI Taxonomy" id="2840693"/>
    <lineage>
        <taxon>Bacteria</taxon>
        <taxon>Bacillati</taxon>
        <taxon>Bacillota</taxon>
        <taxon>Clostridia</taxon>
        <taxon>Candidatus Avichristensenella</taxon>
    </lineage>
</organism>
<dbReference type="EMBL" id="DVFI01000111">
    <property type="protein sequence ID" value="HIQ63516.1"/>
    <property type="molecule type" value="Genomic_DNA"/>
</dbReference>
<evidence type="ECO:0000256" key="5">
    <source>
        <dbReference type="ARBA" id="ARBA00022967"/>
    </source>
</evidence>
<dbReference type="EC" id="7.1.1.1" evidence="2"/>
<evidence type="ECO:0000313" key="11">
    <source>
        <dbReference type="Proteomes" id="UP000886819"/>
    </source>
</evidence>
<comment type="caution">
    <text evidence="10">The sequence shown here is derived from an EMBL/GenBank/DDBJ whole genome shotgun (WGS) entry which is preliminary data.</text>
</comment>
<evidence type="ECO:0000313" key="10">
    <source>
        <dbReference type="EMBL" id="HIQ63516.1"/>
    </source>
</evidence>
<dbReference type="PANTHER" id="PTHR10160">
    <property type="entry name" value="NAD(P) TRANSHYDROGENASE"/>
    <property type="match status" value="1"/>
</dbReference>
<evidence type="ECO:0000259" key="9">
    <source>
        <dbReference type="SMART" id="SM01003"/>
    </source>
</evidence>
<reference evidence="10" key="1">
    <citation type="submission" date="2020-10" db="EMBL/GenBank/DDBJ databases">
        <authorList>
            <person name="Gilroy R."/>
        </authorList>
    </citation>
    <scope>NUCLEOTIDE SEQUENCE</scope>
    <source>
        <strain evidence="10">ChiHile30-977</strain>
    </source>
</reference>
<dbReference type="AlphaFoldDB" id="A0A9D1CIV3"/>
<dbReference type="GO" id="GO:0008750">
    <property type="term" value="F:proton-translocating NAD(P)+ transhydrogenase activity"/>
    <property type="evidence" value="ECO:0007669"/>
    <property type="project" value="UniProtKB-EC"/>
</dbReference>
<evidence type="ECO:0000256" key="1">
    <source>
        <dbReference type="ARBA" id="ARBA00003943"/>
    </source>
</evidence>
<dbReference type="Pfam" id="PF01262">
    <property type="entry name" value="AlaDh_PNT_C"/>
    <property type="match status" value="1"/>
</dbReference>
<dbReference type="Pfam" id="PF05222">
    <property type="entry name" value="AlaDh_PNT_N"/>
    <property type="match status" value="1"/>
</dbReference>
<dbReference type="CDD" id="cd05304">
    <property type="entry name" value="Rubrum_tdh"/>
    <property type="match status" value="1"/>
</dbReference>
<evidence type="ECO:0000256" key="3">
    <source>
        <dbReference type="ARBA" id="ARBA00022741"/>
    </source>
</evidence>
<keyword evidence="6" id="KW-0520">NAD</keyword>
<dbReference type="SMART" id="SM01002">
    <property type="entry name" value="AlaDh_PNT_C"/>
    <property type="match status" value="1"/>
</dbReference>
<dbReference type="InterPro" id="IPR007886">
    <property type="entry name" value="AlaDH/PNT_N"/>
</dbReference>
<evidence type="ECO:0000256" key="7">
    <source>
        <dbReference type="ARBA" id="ARBA00048202"/>
    </source>
</evidence>
<dbReference type="Proteomes" id="UP000886819">
    <property type="component" value="Unassembled WGS sequence"/>
</dbReference>
<evidence type="ECO:0000259" key="8">
    <source>
        <dbReference type="SMART" id="SM01002"/>
    </source>
</evidence>
<keyword evidence="5" id="KW-1278">Translocase</keyword>
<dbReference type="InterPro" id="IPR036291">
    <property type="entry name" value="NAD(P)-bd_dom_sf"/>
</dbReference>
<dbReference type="GO" id="GO:0050661">
    <property type="term" value="F:NADP binding"/>
    <property type="evidence" value="ECO:0007669"/>
    <property type="project" value="TreeGrafter"/>
</dbReference>
<dbReference type="GO" id="GO:0006740">
    <property type="term" value="P:NADPH regeneration"/>
    <property type="evidence" value="ECO:0007669"/>
    <property type="project" value="TreeGrafter"/>
</dbReference>
<accession>A0A9D1CIV3</accession>
<keyword evidence="4" id="KW-0521">NADP</keyword>
<feature type="domain" description="Alanine dehydrogenase/pyridine nucleotide transhydrogenase N-terminal" evidence="9">
    <location>
        <begin position="4"/>
        <end position="147"/>
    </location>
</feature>
<dbReference type="SUPFAM" id="SSF52283">
    <property type="entry name" value="Formate/glycerate dehydrogenase catalytic domain-like"/>
    <property type="match status" value="1"/>
</dbReference>
<dbReference type="SUPFAM" id="SSF51735">
    <property type="entry name" value="NAD(P)-binding Rossmann-fold domains"/>
    <property type="match status" value="1"/>
</dbReference>
<feature type="domain" description="Alanine dehydrogenase/pyridine nucleotide transhydrogenase NAD(H)-binding" evidence="8">
    <location>
        <begin position="156"/>
        <end position="321"/>
    </location>
</feature>
<comment type="catalytic activity">
    <reaction evidence="7">
        <text>NAD(+) + NADPH + H(+)(in) = NADH + NADP(+) + H(+)(out)</text>
        <dbReference type="Rhea" id="RHEA:47992"/>
        <dbReference type="ChEBI" id="CHEBI:15378"/>
        <dbReference type="ChEBI" id="CHEBI:57540"/>
        <dbReference type="ChEBI" id="CHEBI:57783"/>
        <dbReference type="ChEBI" id="CHEBI:57945"/>
        <dbReference type="ChEBI" id="CHEBI:58349"/>
        <dbReference type="EC" id="7.1.1.1"/>
    </reaction>
</comment>
<comment type="function">
    <text evidence="1">The transhydrogenation between NADH and NADP is coupled to respiration and ATP hydrolysis and functions as a proton pump across the membrane.</text>
</comment>